<dbReference type="OrthoDB" id="1924787at2759"/>
<feature type="signal peptide" evidence="9">
    <location>
        <begin position="1"/>
        <end position="23"/>
    </location>
</feature>
<evidence type="ECO:0000256" key="9">
    <source>
        <dbReference type="SAM" id="SignalP"/>
    </source>
</evidence>
<feature type="chain" id="PRO_5036022180" evidence="9">
    <location>
        <begin position="24"/>
        <end position="621"/>
    </location>
</feature>
<sequence length="621" mass="72157">MREWPRLLSLLLLYGSLNFLVKSEQNPQGKHEEQVEKIRFHECTMEKCFDWSRCQKNNMKVYVYPTEPTSIVSPAYSKILRVLRESYFYTENPEEACLFVLSLDTTDRDRLSENFVKDLPSLISSQKLWNEGRNHVIFNLYYGTYPDYSQKDIGFDPGYAIMAWASANEATFRHGFDISFPLFHTTHPLRGRPTLIRTKNPAVDDHLVSFKGKRYVYGIGSTTRDSLYHLHNGNSSVIVTTCKHNTDWEKFKDSRCEVDNKNYELYDYQQLLRTSSFCLTPRGRRLGSYRFLEVLATGCVPVVLSDGWVLPFSEIIDWKQAAIHTQEDQVFFITDDLAQIPTSQMVEMSTFGQLLHHKFFGNIEKMVISCLKIIFNRIYSPPPFSFFASPKTTNFTTFTVLIQCHRKYSNRLNKIIDIIKNMEKVRKVIVLWPKIRGKSPENTAFSHLNRPVEFREITDFDQRNYLEVPYNEITGDYVATIDERIRFSEEDLKKLMKNVVKRKNRLVTYHSVFASNLPNNTVTVTEKMVSGNKIGLLHLAAFPSSFLKEFEVFPTKLKQIGQNGQCFTVLFNIMTSDLTLTQPVTIGNWSLPAFVNLQHYSTCLNKIIRNGDYHNMEIPVL</sequence>
<comment type="similarity">
    <text evidence="2">Belongs to the glycosyltransferase 47 family.</text>
</comment>
<keyword evidence="4" id="KW-0812">Transmembrane</keyword>
<dbReference type="InterPro" id="IPR015338">
    <property type="entry name" value="GT64_dom"/>
</dbReference>
<evidence type="ECO:0000313" key="12">
    <source>
        <dbReference type="EMBL" id="CAD5211637.1"/>
    </source>
</evidence>
<dbReference type="InterPro" id="IPR004263">
    <property type="entry name" value="Exostosin"/>
</dbReference>
<dbReference type="Pfam" id="PF03016">
    <property type="entry name" value="Exostosin_GT47"/>
    <property type="match status" value="1"/>
</dbReference>
<evidence type="ECO:0000256" key="6">
    <source>
        <dbReference type="ARBA" id="ARBA00022989"/>
    </source>
</evidence>
<dbReference type="InterPro" id="IPR029044">
    <property type="entry name" value="Nucleotide-diphossugar_trans"/>
</dbReference>
<reference evidence="15" key="1">
    <citation type="submission" date="2016-11" db="UniProtKB">
        <authorList>
            <consortium name="WormBaseParasite"/>
        </authorList>
    </citation>
    <scope>IDENTIFICATION</scope>
</reference>
<dbReference type="SMR" id="A0A1I7SF01"/>
<dbReference type="PANTHER" id="PTHR11062:SF129">
    <property type="entry name" value="EXOSTOSIN-1"/>
    <property type="match status" value="1"/>
</dbReference>
<feature type="domain" description="Exostosin GT47" evidence="10">
    <location>
        <begin position="56"/>
        <end position="330"/>
    </location>
</feature>
<dbReference type="Pfam" id="PF09258">
    <property type="entry name" value="Glyco_transf_64"/>
    <property type="match status" value="1"/>
</dbReference>
<evidence type="ECO:0000313" key="14">
    <source>
        <dbReference type="Proteomes" id="UP000659654"/>
    </source>
</evidence>
<feature type="domain" description="Glycosyl transferase 64" evidence="11">
    <location>
        <begin position="398"/>
        <end position="587"/>
    </location>
</feature>
<dbReference type="EMBL" id="CAJFCV020000001">
    <property type="protein sequence ID" value="CAG9088788.1"/>
    <property type="molecule type" value="Genomic_DNA"/>
</dbReference>
<evidence type="ECO:0000256" key="8">
    <source>
        <dbReference type="ARBA" id="ARBA00023157"/>
    </source>
</evidence>
<reference evidence="12" key="2">
    <citation type="submission" date="2020-09" db="EMBL/GenBank/DDBJ databases">
        <authorList>
            <person name="Kikuchi T."/>
        </authorList>
    </citation>
    <scope>NUCLEOTIDE SEQUENCE</scope>
    <source>
        <strain evidence="12">Ka4C1</strain>
    </source>
</reference>
<protein>
    <submittedName>
        <fullName evidence="12">(pine wood nematode) hypothetical protein</fullName>
    </submittedName>
</protein>
<dbReference type="GO" id="GO:0015020">
    <property type="term" value="F:glucuronosyltransferase activity"/>
    <property type="evidence" value="ECO:0007669"/>
    <property type="project" value="TreeGrafter"/>
</dbReference>
<accession>A0A1I7SF01</accession>
<dbReference type="Gene3D" id="3.90.550.10">
    <property type="entry name" value="Spore Coat Polysaccharide Biosynthesis Protein SpsA, Chain A"/>
    <property type="match status" value="1"/>
</dbReference>
<organism evidence="13 15">
    <name type="scientific">Bursaphelenchus xylophilus</name>
    <name type="common">Pinewood nematode worm</name>
    <name type="synonym">Aphelenchoides xylophilus</name>
    <dbReference type="NCBI Taxonomy" id="6326"/>
    <lineage>
        <taxon>Eukaryota</taxon>
        <taxon>Metazoa</taxon>
        <taxon>Ecdysozoa</taxon>
        <taxon>Nematoda</taxon>
        <taxon>Chromadorea</taxon>
        <taxon>Rhabditida</taxon>
        <taxon>Tylenchina</taxon>
        <taxon>Tylenchomorpha</taxon>
        <taxon>Aphelenchoidea</taxon>
        <taxon>Aphelenchoididae</taxon>
        <taxon>Bursaphelenchus</taxon>
    </lineage>
</organism>
<dbReference type="AlphaFoldDB" id="A0A1I7SF01"/>
<proteinExistence type="inferred from homology"/>
<keyword evidence="9" id="KW-0732">Signal</keyword>
<keyword evidence="6" id="KW-1133">Transmembrane helix</keyword>
<evidence type="ECO:0000259" key="10">
    <source>
        <dbReference type="Pfam" id="PF03016"/>
    </source>
</evidence>
<comment type="subcellular location">
    <subcellularLocation>
        <location evidence="1">Endoplasmic reticulum membrane</location>
        <topology evidence="1">Single-pass type II membrane protein</topology>
    </subcellularLocation>
</comment>
<dbReference type="WBParaSite" id="BXY_1161200.1">
    <property type="protein sequence ID" value="BXY_1161200.1"/>
    <property type="gene ID" value="BXY_1161200"/>
</dbReference>
<evidence type="ECO:0000256" key="1">
    <source>
        <dbReference type="ARBA" id="ARBA00004648"/>
    </source>
</evidence>
<keyword evidence="8" id="KW-1015">Disulfide bond</keyword>
<dbReference type="PANTHER" id="PTHR11062">
    <property type="entry name" value="EXOSTOSIN HEPARAN SULFATE GLYCOSYLTRANSFERASE -RELATED"/>
    <property type="match status" value="1"/>
</dbReference>
<keyword evidence="14" id="KW-1185">Reference proteome</keyword>
<keyword evidence="7" id="KW-0472">Membrane</keyword>
<dbReference type="Proteomes" id="UP000659654">
    <property type="component" value="Unassembled WGS sequence"/>
</dbReference>
<evidence type="ECO:0000256" key="4">
    <source>
        <dbReference type="ARBA" id="ARBA00022692"/>
    </source>
</evidence>
<evidence type="ECO:0000256" key="5">
    <source>
        <dbReference type="ARBA" id="ARBA00022824"/>
    </source>
</evidence>
<evidence type="ECO:0000259" key="11">
    <source>
        <dbReference type="Pfam" id="PF09258"/>
    </source>
</evidence>
<dbReference type="Proteomes" id="UP000095284">
    <property type="component" value="Unplaced"/>
</dbReference>
<evidence type="ECO:0000313" key="15">
    <source>
        <dbReference type="WBParaSite" id="BXY_1161200.1"/>
    </source>
</evidence>
<evidence type="ECO:0000313" key="13">
    <source>
        <dbReference type="Proteomes" id="UP000095284"/>
    </source>
</evidence>
<dbReference type="Proteomes" id="UP000582659">
    <property type="component" value="Unassembled WGS sequence"/>
</dbReference>
<dbReference type="eggNOG" id="KOG1021">
    <property type="taxonomic scope" value="Eukaryota"/>
</dbReference>
<evidence type="ECO:0000256" key="2">
    <source>
        <dbReference type="ARBA" id="ARBA00010271"/>
    </source>
</evidence>
<dbReference type="GO" id="GO:0005794">
    <property type="term" value="C:Golgi apparatus"/>
    <property type="evidence" value="ECO:0007669"/>
    <property type="project" value="TreeGrafter"/>
</dbReference>
<name>A0A1I7SF01_BURXY</name>
<keyword evidence="3" id="KW-0808">Transferase</keyword>
<evidence type="ECO:0000256" key="7">
    <source>
        <dbReference type="ARBA" id="ARBA00023136"/>
    </source>
</evidence>
<gene>
    <name evidence="12" type="ORF">BXYJ_LOCUS2528</name>
</gene>
<evidence type="ECO:0000256" key="3">
    <source>
        <dbReference type="ARBA" id="ARBA00022679"/>
    </source>
</evidence>
<keyword evidence="5" id="KW-0256">Endoplasmic reticulum</keyword>
<dbReference type="EMBL" id="CAJFDI010000001">
    <property type="protein sequence ID" value="CAD5211637.1"/>
    <property type="molecule type" value="Genomic_DNA"/>
</dbReference>
<dbReference type="GO" id="GO:0005789">
    <property type="term" value="C:endoplasmic reticulum membrane"/>
    <property type="evidence" value="ECO:0007669"/>
    <property type="project" value="UniProtKB-SubCell"/>
</dbReference>
<dbReference type="GO" id="GO:0008375">
    <property type="term" value="F:acetylglucosaminyltransferase activity"/>
    <property type="evidence" value="ECO:0007669"/>
    <property type="project" value="TreeGrafter"/>
</dbReference>
<dbReference type="GO" id="GO:0015012">
    <property type="term" value="P:heparan sulfate proteoglycan biosynthetic process"/>
    <property type="evidence" value="ECO:0007669"/>
    <property type="project" value="UniProtKB-ARBA"/>
</dbReference>
<dbReference type="InterPro" id="IPR040911">
    <property type="entry name" value="Exostosin_GT47"/>
</dbReference>